<evidence type="ECO:0000313" key="1">
    <source>
        <dbReference type="EMBL" id="RYC66366.1"/>
    </source>
</evidence>
<proteinExistence type="predicted"/>
<sequence>MNQLHMITGRLNRYVLSAADKAEIRSIMADLRAEAIALTLRGETLPPTNPGLARLKSLIVDEGLLDELQTAACAVRVEAITAVQRGQISATDPAGIAAMNRFNHLGK</sequence>
<evidence type="ECO:0000313" key="2">
    <source>
        <dbReference type="Proteomes" id="UP000290407"/>
    </source>
</evidence>
<gene>
    <name evidence="1" type="ORF">EQG79_30295</name>
</gene>
<name>A0A4Q2UC79_9BACT</name>
<accession>A0A4Q2UC79</accession>
<organism evidence="1 2">
    <name type="scientific">Spirosoma sordidisoli</name>
    <dbReference type="NCBI Taxonomy" id="2502893"/>
    <lineage>
        <taxon>Bacteria</taxon>
        <taxon>Pseudomonadati</taxon>
        <taxon>Bacteroidota</taxon>
        <taxon>Cytophagia</taxon>
        <taxon>Cytophagales</taxon>
        <taxon>Cytophagaceae</taxon>
        <taxon>Spirosoma</taxon>
    </lineage>
</organism>
<keyword evidence="2" id="KW-1185">Reference proteome</keyword>
<dbReference type="AlphaFoldDB" id="A0A4Q2UC79"/>
<dbReference type="Proteomes" id="UP000290407">
    <property type="component" value="Unassembled WGS sequence"/>
</dbReference>
<dbReference type="EMBL" id="SBLB01000016">
    <property type="protein sequence ID" value="RYC66366.1"/>
    <property type="molecule type" value="Genomic_DNA"/>
</dbReference>
<dbReference type="RefSeq" id="WP_129606935.1">
    <property type="nucleotide sequence ID" value="NZ_SBLB01000016.1"/>
</dbReference>
<comment type="caution">
    <text evidence="1">The sequence shown here is derived from an EMBL/GenBank/DDBJ whole genome shotgun (WGS) entry which is preliminary data.</text>
</comment>
<reference evidence="1 2" key="1">
    <citation type="submission" date="2019-01" db="EMBL/GenBank/DDBJ databases">
        <title>Spirosoma flava sp. nov., a propanil-degrading bacterium isolated from herbicide-contaminated soil.</title>
        <authorList>
            <person name="Zhang L."/>
            <person name="Jiang J.-D."/>
        </authorList>
    </citation>
    <scope>NUCLEOTIDE SEQUENCE [LARGE SCALE GENOMIC DNA]</scope>
    <source>
        <strain evidence="1 2">TY50</strain>
    </source>
</reference>
<protein>
    <submittedName>
        <fullName evidence="1">Uncharacterized protein</fullName>
    </submittedName>
</protein>